<dbReference type="AlphaFoldDB" id="A0A5S9M4K8"/>
<evidence type="ECO:0000256" key="1">
    <source>
        <dbReference type="SAM" id="MobiDB-lite"/>
    </source>
</evidence>
<proteinExistence type="predicted"/>
<protein>
    <submittedName>
        <fullName evidence="2">Uncharacterized protein</fullName>
    </submittedName>
</protein>
<feature type="region of interest" description="Disordered" evidence="1">
    <location>
        <begin position="25"/>
        <end position="49"/>
    </location>
</feature>
<evidence type="ECO:0000313" key="2">
    <source>
        <dbReference type="EMBL" id="BBP86436.1"/>
    </source>
</evidence>
<organism evidence="2 3">
    <name type="scientific">Bacillus safensis</name>
    <dbReference type="NCBI Taxonomy" id="561879"/>
    <lineage>
        <taxon>Bacteria</taxon>
        <taxon>Bacillati</taxon>
        <taxon>Bacillota</taxon>
        <taxon>Bacilli</taxon>
        <taxon>Bacillales</taxon>
        <taxon>Bacillaceae</taxon>
        <taxon>Bacillus</taxon>
    </lineage>
</organism>
<reference evidence="2 3" key="1">
    <citation type="submission" date="2019-12" db="EMBL/GenBank/DDBJ databases">
        <title>Full genome sequence of a Bacillus safensis strain isolated from commercially available natto in Indonesia.</title>
        <authorList>
            <person name="Yoshida M."/>
            <person name="Uomi M."/>
            <person name="Waturangi D."/>
            <person name="Ekaputri J.J."/>
            <person name="Setiamarga D.H.E."/>
        </authorList>
    </citation>
    <scope>NUCLEOTIDE SEQUENCE [LARGE SCALE GENOMIC DNA]</scope>
    <source>
        <strain evidence="2 3">IDN1</strain>
    </source>
</reference>
<dbReference type="Proteomes" id="UP000464658">
    <property type="component" value="Chromosome"/>
</dbReference>
<name>A0A5S9M4K8_BACIA</name>
<evidence type="ECO:0000313" key="3">
    <source>
        <dbReference type="Proteomes" id="UP000464658"/>
    </source>
</evidence>
<dbReference type="EMBL" id="AP021906">
    <property type="protein sequence ID" value="BBP86436.1"/>
    <property type="molecule type" value="Genomic_DNA"/>
</dbReference>
<sequence>MKLKINKNEREWCSYARWNGKYAKNDETNAKNAKKDMAKAQEELAEKSP</sequence>
<gene>
    <name evidence="2" type="ORF">BsIDN1_00540</name>
</gene>
<accession>A0A5S9M4K8</accession>